<feature type="compositionally biased region" description="Low complexity" evidence="1">
    <location>
        <begin position="205"/>
        <end position="220"/>
    </location>
</feature>
<feature type="region of interest" description="Disordered" evidence="1">
    <location>
        <begin position="196"/>
        <end position="227"/>
    </location>
</feature>
<feature type="compositionally biased region" description="Low complexity" evidence="1">
    <location>
        <begin position="120"/>
        <end position="138"/>
    </location>
</feature>
<keyword evidence="2" id="KW-0732">Signal</keyword>
<evidence type="ECO:0000313" key="4">
    <source>
        <dbReference type="EMBL" id="ACB68107.1"/>
    </source>
</evidence>
<dbReference type="HOGENOM" id="CLU_737071_0_0_4"/>
<dbReference type="OrthoDB" id="5791855at2"/>
<evidence type="ECO:0000256" key="1">
    <source>
        <dbReference type="SAM" id="MobiDB-lite"/>
    </source>
</evidence>
<feature type="signal peptide" evidence="2">
    <location>
        <begin position="1"/>
        <end position="21"/>
    </location>
</feature>
<feature type="domain" description="Toxin co-regulated pilus biosynthesis protein Q C-terminal" evidence="3">
    <location>
        <begin position="304"/>
        <end position="382"/>
    </location>
</feature>
<dbReference type="Proteomes" id="UP000001680">
    <property type="component" value="Chromosome 3"/>
</dbReference>
<feature type="chain" id="PRO_5002773775" description="Toxin co-regulated pilus biosynthesis protein Q C-terminal domain-containing protein" evidence="2">
    <location>
        <begin position="22"/>
        <end position="386"/>
    </location>
</feature>
<accession>B1Z5R1</accession>
<dbReference type="Gene3D" id="3.55.50.70">
    <property type="match status" value="1"/>
</dbReference>
<feature type="region of interest" description="Disordered" evidence="1">
    <location>
        <begin position="272"/>
        <end position="293"/>
    </location>
</feature>
<sequence>MPPAIRALLCGVWFACTVAHASDQQVIVDGGQRLGGVVRTGGHDVPLLRALEQIMPTSYSINVPNAGAWADASVSWRAGSSVVHALGEVLSVDPALQARVDTDMHLLTVTAHARRANVDAPQPSSPAAGAASRMNSAATNASSTVPTGAATMAPAAGPAIAAAQPLVQARVSTWIPATPASARIPAATLAVPPVPASAPAPAPAPVMSSAPAAGPAMPASAPAPAPALAMPPAPAPAPAMPAPVPALVSAPPRAQVPAPAKRDAIEPPLLAATQPASGPASPAPSSAPAATPAFVPAAAPERTEWQMRLSDGSVRNALARWASEAGWQFIWDVPTDFQVDATATIHGTLAEALRQVTNALAGSQVPIQVVLYQRNHVMRVVPKGAS</sequence>
<dbReference type="AlphaFoldDB" id="B1Z5R1"/>
<feature type="region of interest" description="Disordered" evidence="1">
    <location>
        <begin position="117"/>
        <end position="145"/>
    </location>
</feature>
<organism evidence="4 5">
    <name type="scientific">Burkholderia ambifaria (strain MC40-6)</name>
    <dbReference type="NCBI Taxonomy" id="398577"/>
    <lineage>
        <taxon>Bacteria</taxon>
        <taxon>Pseudomonadati</taxon>
        <taxon>Pseudomonadota</taxon>
        <taxon>Betaproteobacteria</taxon>
        <taxon>Burkholderiales</taxon>
        <taxon>Burkholderiaceae</taxon>
        <taxon>Burkholderia</taxon>
        <taxon>Burkholderia cepacia complex</taxon>
    </lineage>
</organism>
<dbReference type="EMBL" id="CP001027">
    <property type="protein sequence ID" value="ACB68107.1"/>
    <property type="molecule type" value="Genomic_DNA"/>
</dbReference>
<dbReference type="Pfam" id="PF10671">
    <property type="entry name" value="TcpQ"/>
    <property type="match status" value="1"/>
</dbReference>
<evidence type="ECO:0000313" key="5">
    <source>
        <dbReference type="Proteomes" id="UP000001680"/>
    </source>
</evidence>
<evidence type="ECO:0000259" key="3">
    <source>
        <dbReference type="Pfam" id="PF10671"/>
    </source>
</evidence>
<name>B1Z5R1_BURA4</name>
<proteinExistence type="predicted"/>
<evidence type="ECO:0000256" key="2">
    <source>
        <dbReference type="SAM" id="SignalP"/>
    </source>
</evidence>
<dbReference type="KEGG" id="bac:BamMC406_5664"/>
<gene>
    <name evidence="4" type="ordered locus">BamMC406_5664</name>
</gene>
<protein>
    <recommendedName>
        <fullName evidence="3">Toxin co-regulated pilus biosynthesis protein Q C-terminal domain-containing protein</fullName>
    </recommendedName>
</protein>
<dbReference type="InterPro" id="IPR018927">
    <property type="entry name" value="Pilus_synth_Q_C"/>
</dbReference>
<reference evidence="5" key="1">
    <citation type="submission" date="2008-04" db="EMBL/GenBank/DDBJ databases">
        <title>Complete sequence of chromosome 3 of Burkholderia ambifaria MC40-6.</title>
        <authorList>
            <person name="Copeland A."/>
            <person name="Lucas S."/>
            <person name="Lapidus A."/>
            <person name="Glavina del Rio T."/>
            <person name="Dalin E."/>
            <person name="Tice H."/>
            <person name="Pitluck S."/>
            <person name="Chain P."/>
            <person name="Malfatti S."/>
            <person name="Shin M."/>
            <person name="Vergez L."/>
            <person name="Lang D."/>
            <person name="Schmutz J."/>
            <person name="Larimer F."/>
            <person name="Land M."/>
            <person name="Hauser L."/>
            <person name="Kyrpides N."/>
            <person name="Lykidis A."/>
            <person name="Ramette A."/>
            <person name="Konstantinidis K."/>
            <person name="Tiedje J."/>
            <person name="Richardson P."/>
        </authorList>
    </citation>
    <scope>NUCLEOTIDE SEQUENCE [LARGE SCALE GENOMIC DNA]</scope>
    <source>
        <strain evidence="5">MC40-6</strain>
    </source>
</reference>